<dbReference type="KEGG" id="mdx:BTO20_08735"/>
<name>A0A1Y0C0K3_9MYCO</name>
<dbReference type="PANTHER" id="PTHR43194:SF2">
    <property type="entry name" value="PEROXISOMAL MEMBRANE PROTEIN LPX1"/>
    <property type="match status" value="1"/>
</dbReference>
<sequence>MLPGMDLEVIDKGHVTPPHPTPLLFVHGAWHAAWCWDEYFLDYFAERGYRATALSIRGHGASRTAKSLRTCSLVDYVADIRSVAATLGAEPVLVGHSMGGLLTQKYLESRAAPAGVLLASVPPQGIARFLGRMTRKHPWLMAKSMATGKSLRFFGTAQLAREHLFSTATAESDVRRHMARLNEESQRMTVDALVLRLPKVNRVTTPLLVLGADDDAMLTRDEVHATARAYGTEAEFFAGMGHDMMLEPDWKAVAERIDTWLGQRRL</sequence>
<proteinExistence type="predicted"/>
<dbReference type="InterPro" id="IPR000073">
    <property type="entry name" value="AB_hydrolase_1"/>
</dbReference>
<evidence type="ECO:0000313" key="2">
    <source>
        <dbReference type="EMBL" id="ART68654.1"/>
    </source>
</evidence>
<evidence type="ECO:0000259" key="1">
    <source>
        <dbReference type="Pfam" id="PF12697"/>
    </source>
</evidence>
<dbReference type="Proteomes" id="UP000195331">
    <property type="component" value="Chromosome"/>
</dbReference>
<dbReference type="InterPro" id="IPR050228">
    <property type="entry name" value="Carboxylesterase_BioH"/>
</dbReference>
<dbReference type="GO" id="GO:0016787">
    <property type="term" value="F:hydrolase activity"/>
    <property type="evidence" value="ECO:0007669"/>
    <property type="project" value="UniProtKB-KW"/>
</dbReference>
<dbReference type="Gene3D" id="3.40.50.1820">
    <property type="entry name" value="alpha/beta hydrolase"/>
    <property type="match status" value="1"/>
</dbReference>
<accession>A0A1Y0C0K3</accession>
<keyword evidence="3" id="KW-1185">Reference proteome</keyword>
<feature type="domain" description="AB hydrolase-1" evidence="1">
    <location>
        <begin position="23"/>
        <end position="255"/>
    </location>
</feature>
<dbReference type="SUPFAM" id="SSF53474">
    <property type="entry name" value="alpha/beta-Hydrolases"/>
    <property type="match status" value="1"/>
</dbReference>
<keyword evidence="2" id="KW-0378">Hydrolase</keyword>
<reference evidence="2 3" key="1">
    <citation type="submission" date="2017-04" db="EMBL/GenBank/DDBJ databases">
        <title>Whole Genome Sequence of 1,4-Dioxane Degrading Bacterium Mycobacterium dioxanotrophicus PH-06.</title>
        <authorList>
            <person name="He Y."/>
        </authorList>
    </citation>
    <scope>NUCLEOTIDE SEQUENCE [LARGE SCALE GENOMIC DNA]</scope>
    <source>
        <strain evidence="2 3">PH-06</strain>
    </source>
</reference>
<organism evidence="2 3">
    <name type="scientific">Mycobacterium dioxanotrophicus</name>
    <dbReference type="NCBI Taxonomy" id="482462"/>
    <lineage>
        <taxon>Bacteria</taxon>
        <taxon>Bacillati</taxon>
        <taxon>Actinomycetota</taxon>
        <taxon>Actinomycetes</taxon>
        <taxon>Mycobacteriales</taxon>
        <taxon>Mycobacteriaceae</taxon>
        <taxon>Mycobacterium</taxon>
    </lineage>
</organism>
<dbReference type="InterPro" id="IPR029058">
    <property type="entry name" value="AB_hydrolase_fold"/>
</dbReference>
<dbReference type="AlphaFoldDB" id="A0A1Y0C0K3"/>
<dbReference type="EMBL" id="CP020809">
    <property type="protein sequence ID" value="ART68654.1"/>
    <property type="molecule type" value="Genomic_DNA"/>
</dbReference>
<evidence type="ECO:0000313" key="3">
    <source>
        <dbReference type="Proteomes" id="UP000195331"/>
    </source>
</evidence>
<gene>
    <name evidence="2" type="ORF">BTO20_08735</name>
</gene>
<protein>
    <submittedName>
        <fullName evidence="2">Alpha/beta hydrolase</fullName>
    </submittedName>
</protein>
<dbReference type="Pfam" id="PF12697">
    <property type="entry name" value="Abhydrolase_6"/>
    <property type="match status" value="1"/>
</dbReference>
<dbReference type="PANTHER" id="PTHR43194">
    <property type="entry name" value="HYDROLASE ALPHA/BETA FOLD FAMILY"/>
    <property type="match status" value="1"/>
</dbReference>